<feature type="non-terminal residue" evidence="1">
    <location>
        <position position="227"/>
    </location>
</feature>
<keyword evidence="2" id="KW-1185">Reference proteome</keyword>
<evidence type="ECO:0000313" key="1">
    <source>
        <dbReference type="EMBL" id="MDN4175853.1"/>
    </source>
</evidence>
<gene>
    <name evidence="1" type="ORF">QWY28_23050</name>
</gene>
<dbReference type="EMBL" id="JAUHJQ010000033">
    <property type="protein sequence ID" value="MDN4175853.1"/>
    <property type="molecule type" value="Genomic_DNA"/>
</dbReference>
<reference evidence="1" key="1">
    <citation type="submission" date="2023-06" db="EMBL/GenBank/DDBJ databases">
        <title>Draft genome sequence of Nocardioides sp. SOB77.</title>
        <authorList>
            <person name="Zhang G."/>
        </authorList>
    </citation>
    <scope>NUCLEOTIDE SEQUENCE</scope>
    <source>
        <strain evidence="1">SOB77</strain>
    </source>
</reference>
<dbReference type="Proteomes" id="UP001168620">
    <property type="component" value="Unassembled WGS sequence"/>
</dbReference>
<protein>
    <submittedName>
        <fullName evidence="1">Uncharacterized protein</fullName>
    </submittedName>
</protein>
<organism evidence="1 2">
    <name type="scientific">Nocardioides oceani</name>
    <dbReference type="NCBI Taxonomy" id="3058369"/>
    <lineage>
        <taxon>Bacteria</taxon>
        <taxon>Bacillati</taxon>
        <taxon>Actinomycetota</taxon>
        <taxon>Actinomycetes</taxon>
        <taxon>Propionibacteriales</taxon>
        <taxon>Nocardioidaceae</taxon>
        <taxon>Nocardioides</taxon>
    </lineage>
</organism>
<proteinExistence type="predicted"/>
<accession>A0ABT8FME9</accession>
<sequence length="227" mass="24072">MARLTPLDENVDIGVVSAVVATVEPAIRNTPARGRRATMYDHDRQFPRAYTVPGTPHKAASALGVKWALEQAESLGSVVSVYAPGKQNLHHVAQDHPTVHGLIQSGVRVTTWRDSGPGAGVIVALWPDETHLLVADENSSTTALVAITWSPRPTLAWAQAKGAAALGGPRPDISLTRPLDPVVAEAVVVPPESWRASLCGFPVGGRCVLVVDRAHHARRAVPAFVVV</sequence>
<comment type="caution">
    <text evidence="1">The sequence shown here is derived from an EMBL/GenBank/DDBJ whole genome shotgun (WGS) entry which is preliminary data.</text>
</comment>
<name>A0ABT8FME9_9ACTN</name>
<evidence type="ECO:0000313" key="2">
    <source>
        <dbReference type="Proteomes" id="UP001168620"/>
    </source>
</evidence>